<sequence>MKHGNNRIDSFQDAILVKDVGVSCSLLNENVIDSNIPISGVESYLIRQLKLEYNELSSITRKINAYTKDILSNLATRCKRKDQALQKLENPCLKLRFCNDTKPKYRSSKLNLNDDRCKKETDKKKKYDAYLLIRDRNREKHRVELDKAFLKEVLELPPKGSGVLLHNYLIMKKEKVSGNASKMSLRKVGNFVSPDAQKNHNVNKSFCTTKCDPLVFTNWREVSRRKNCKFTRAFTVGTSGKSRCTVAPDSHSV</sequence>
<protein>
    <submittedName>
        <fullName evidence="1">Uncharacterized protein</fullName>
    </submittedName>
</protein>
<dbReference type="OMA" id="HEKYANT"/>
<dbReference type="Proteomes" id="UP000053097">
    <property type="component" value="Unassembled WGS sequence"/>
</dbReference>
<evidence type="ECO:0000313" key="2">
    <source>
        <dbReference type="Proteomes" id="UP000053097"/>
    </source>
</evidence>
<dbReference type="AlphaFoldDB" id="A0A026VSM6"/>
<keyword evidence="2" id="KW-1185">Reference proteome</keyword>
<organism evidence="1 2">
    <name type="scientific">Ooceraea biroi</name>
    <name type="common">Clonal raider ant</name>
    <name type="synonym">Cerapachys biroi</name>
    <dbReference type="NCBI Taxonomy" id="2015173"/>
    <lineage>
        <taxon>Eukaryota</taxon>
        <taxon>Metazoa</taxon>
        <taxon>Ecdysozoa</taxon>
        <taxon>Arthropoda</taxon>
        <taxon>Hexapoda</taxon>
        <taxon>Insecta</taxon>
        <taxon>Pterygota</taxon>
        <taxon>Neoptera</taxon>
        <taxon>Endopterygota</taxon>
        <taxon>Hymenoptera</taxon>
        <taxon>Apocrita</taxon>
        <taxon>Aculeata</taxon>
        <taxon>Formicoidea</taxon>
        <taxon>Formicidae</taxon>
        <taxon>Dorylinae</taxon>
        <taxon>Ooceraea</taxon>
    </lineage>
</organism>
<evidence type="ECO:0000313" key="1">
    <source>
        <dbReference type="EMBL" id="EZA46722.1"/>
    </source>
</evidence>
<dbReference type="EMBL" id="KK108395">
    <property type="protein sequence ID" value="EZA46722.1"/>
    <property type="molecule type" value="Genomic_DNA"/>
</dbReference>
<reference evidence="1 2" key="1">
    <citation type="journal article" date="2014" name="Curr. Biol.">
        <title>The genome of the clonal raider ant Cerapachys biroi.</title>
        <authorList>
            <person name="Oxley P.R."/>
            <person name="Ji L."/>
            <person name="Fetter-Pruneda I."/>
            <person name="McKenzie S.K."/>
            <person name="Li C."/>
            <person name="Hu H."/>
            <person name="Zhang G."/>
            <person name="Kronauer D.J."/>
        </authorList>
    </citation>
    <scope>NUCLEOTIDE SEQUENCE [LARGE SCALE GENOMIC DNA]</scope>
</reference>
<gene>
    <name evidence="1" type="ORF">X777_02382</name>
</gene>
<accession>A0A026VSM6</accession>
<dbReference type="OrthoDB" id="7616391at2759"/>
<name>A0A026VSM6_OOCBI</name>
<proteinExistence type="predicted"/>